<dbReference type="SUPFAM" id="SSF89372">
    <property type="entry name" value="Fucose-specific lectin"/>
    <property type="match status" value="1"/>
</dbReference>
<keyword evidence="2" id="KW-1185">Reference proteome</keyword>
<proteinExistence type="predicted"/>
<organism evidence="1 2">
    <name type="scientific">Pyxidicoccus parkwayensis</name>
    <dbReference type="NCBI Taxonomy" id="2813578"/>
    <lineage>
        <taxon>Bacteria</taxon>
        <taxon>Pseudomonadati</taxon>
        <taxon>Myxococcota</taxon>
        <taxon>Myxococcia</taxon>
        <taxon>Myxococcales</taxon>
        <taxon>Cystobacterineae</taxon>
        <taxon>Myxococcaceae</taxon>
        <taxon>Pyxidicoccus</taxon>
    </lineage>
</organism>
<protein>
    <submittedName>
        <fullName evidence="1">Uncharacterized protein</fullName>
    </submittedName>
</protein>
<gene>
    <name evidence="1" type="ORF">JY651_47970</name>
</gene>
<accession>A0ABX7NV55</accession>
<dbReference type="RefSeq" id="WP_206724330.1">
    <property type="nucleotide sequence ID" value="NZ_CP071090.1"/>
</dbReference>
<evidence type="ECO:0000313" key="1">
    <source>
        <dbReference type="EMBL" id="QSQ22754.1"/>
    </source>
</evidence>
<evidence type="ECO:0000313" key="2">
    <source>
        <dbReference type="Proteomes" id="UP000662747"/>
    </source>
</evidence>
<reference evidence="1 2" key="1">
    <citation type="submission" date="2021-02" db="EMBL/GenBank/DDBJ databases">
        <title>De Novo genome assembly of isolated myxobacteria.</title>
        <authorList>
            <person name="Stevens D.C."/>
        </authorList>
    </citation>
    <scope>NUCLEOTIDE SEQUENCE [LARGE SCALE GENOMIC DNA]</scope>
    <source>
        <strain evidence="2">SCPEA02</strain>
    </source>
</reference>
<dbReference type="Proteomes" id="UP000662747">
    <property type="component" value="Chromosome"/>
</dbReference>
<sequence length="675" mass="73717">MAVLAFCTAVPQPAWGQQQLPSLSAQVPTSPDCSNCLTSTTTGTLTINYSWTATSGSISVSGAAPADAKVTSVYLAGPPTGQNVRIGSISLSHLLWTDTIFQVFTDGTVWYPTATVSKTTPWAGQLVNEGTWVATPEVLESNNLSTLQMSLVIRWSAPVSPPTPRISGAIYVRPSGSLAVWARDDNNPAVAPQIAFRFDDSNPNPPFESVFAMNKQFRPFTEDEMAFLGISAPSDAAWTGFGSGTILDGKPHTAYVYIQDTQTGAWVRLPGTPAQVCIAAFEGTTTRNVPCDNTLITDPSGKRFAVVAGTKFEFKSDSDYQLMTQNGGPYYGRPLQRVTAREADYIPSTPPERPTFAYYRHGWGFKLRGGERVPVSYDMLIGQGYGIPPHSLDNLPLRPLRLYSWNGSGWGREADIPLRILGRPAVLTRADGSVIVFGRGENDTLVQSQQVPGGGWMTSDTGVPMKTDPSAVLLPNDVIKVFSRIGSDELIPGVDGVELQVATWNAGWQVERVDFPGGLYATPAAVAVGDVFWLYGSTSHSGKLRGYQLSYVPQVGWEGYETAAMDGRPAIHIEGDLRWFYSAKKYETSFMQQVSWTPEDGWETFGTPVSMQGEPAVVVEGPRRWFYSRHASGLMQQAEWDPDRGGWVTAFTVPVPLEYDPVVWTKGVWRYFVTH</sequence>
<dbReference type="EMBL" id="CP071090">
    <property type="protein sequence ID" value="QSQ22754.1"/>
    <property type="molecule type" value="Genomic_DNA"/>
</dbReference>
<name>A0ABX7NV55_9BACT</name>